<keyword evidence="3 9" id="KW-0813">Transport</keyword>
<accession>D6XVU8</accession>
<dbReference type="PROSITE" id="PS51371">
    <property type="entry name" value="CBS"/>
    <property type="match status" value="2"/>
</dbReference>
<name>D6XVU8_BACIE</name>
<feature type="domain" description="CBS" evidence="10">
    <location>
        <begin position="206"/>
        <end position="262"/>
    </location>
</feature>
<evidence type="ECO:0000256" key="5">
    <source>
        <dbReference type="ARBA" id="ARBA00022842"/>
    </source>
</evidence>
<keyword evidence="9" id="KW-1003">Cell membrane</keyword>
<feature type="transmembrane region" description="Helical" evidence="9">
    <location>
        <begin position="290"/>
        <end position="309"/>
    </location>
</feature>
<evidence type="ECO:0000259" key="10">
    <source>
        <dbReference type="PROSITE" id="PS51371"/>
    </source>
</evidence>
<keyword evidence="6 9" id="KW-1133">Transmembrane helix</keyword>
<dbReference type="Proteomes" id="UP000000271">
    <property type="component" value="Chromosome"/>
</dbReference>
<dbReference type="Gene3D" id="1.25.60.10">
    <property type="entry name" value="MgtE N-terminal domain-like"/>
    <property type="match status" value="1"/>
</dbReference>
<dbReference type="Pfam" id="PF01769">
    <property type="entry name" value="MgtE"/>
    <property type="match status" value="1"/>
</dbReference>
<organism evidence="11 12">
    <name type="scientific">Bacillus selenitireducens (strain ATCC 700615 / DSM 15326 / MLS10)</name>
    <dbReference type="NCBI Taxonomy" id="439292"/>
    <lineage>
        <taxon>Bacteria</taxon>
        <taxon>Bacillati</taxon>
        <taxon>Bacillota</taxon>
        <taxon>Bacilli</taxon>
        <taxon>Bacillales</taxon>
        <taxon>Bacillaceae</taxon>
        <taxon>Salisediminibacterium</taxon>
    </lineage>
</organism>
<dbReference type="Pfam" id="PF03448">
    <property type="entry name" value="MgtE_N"/>
    <property type="match status" value="1"/>
</dbReference>
<dbReference type="InterPro" id="IPR036739">
    <property type="entry name" value="SLC41_membr_dom_sf"/>
</dbReference>
<feature type="transmembrane region" description="Helical" evidence="9">
    <location>
        <begin position="390"/>
        <end position="415"/>
    </location>
</feature>
<dbReference type="STRING" id="439292.Bsel_0173"/>
<dbReference type="Gene3D" id="3.10.580.10">
    <property type="entry name" value="CBS-domain"/>
    <property type="match status" value="1"/>
</dbReference>
<dbReference type="GO" id="GO:0005886">
    <property type="term" value="C:plasma membrane"/>
    <property type="evidence" value="ECO:0007669"/>
    <property type="project" value="UniProtKB-SubCell"/>
</dbReference>
<dbReference type="InterPro" id="IPR000644">
    <property type="entry name" value="CBS_dom"/>
</dbReference>
<evidence type="ECO:0000256" key="1">
    <source>
        <dbReference type="ARBA" id="ARBA00004141"/>
    </source>
</evidence>
<comment type="similarity">
    <text evidence="2 9">Belongs to the SLC41A transporter family.</text>
</comment>
<keyword evidence="7 9" id="KW-0472">Membrane</keyword>
<dbReference type="Gene3D" id="1.10.357.20">
    <property type="entry name" value="SLC41 divalent cation transporters, integral membrane domain"/>
    <property type="match status" value="1"/>
</dbReference>
<dbReference type="AlphaFoldDB" id="D6XVU8"/>
<dbReference type="SUPFAM" id="SSF161093">
    <property type="entry name" value="MgtE membrane domain-like"/>
    <property type="match status" value="1"/>
</dbReference>
<evidence type="ECO:0000313" key="12">
    <source>
        <dbReference type="Proteomes" id="UP000000271"/>
    </source>
</evidence>
<dbReference type="PANTHER" id="PTHR43773:SF1">
    <property type="entry name" value="MAGNESIUM TRANSPORTER MGTE"/>
    <property type="match status" value="1"/>
</dbReference>
<dbReference type="InterPro" id="IPR046342">
    <property type="entry name" value="CBS_dom_sf"/>
</dbReference>
<proteinExistence type="inferred from homology"/>
<dbReference type="CDD" id="cd04606">
    <property type="entry name" value="CBS_pair_Mg_transporter"/>
    <property type="match status" value="1"/>
</dbReference>
<evidence type="ECO:0000256" key="9">
    <source>
        <dbReference type="RuleBase" id="RU362011"/>
    </source>
</evidence>
<dbReference type="EMBL" id="CP001791">
    <property type="protein sequence ID" value="ADH97721.1"/>
    <property type="molecule type" value="Genomic_DNA"/>
</dbReference>
<feature type="transmembrane region" description="Helical" evidence="9">
    <location>
        <begin position="362"/>
        <end position="384"/>
    </location>
</feature>
<keyword evidence="8" id="KW-0129">CBS domain</keyword>
<comment type="caution">
    <text evidence="9">Lacks conserved residue(s) required for the propagation of feature annotation.</text>
</comment>
<evidence type="ECO:0000313" key="11">
    <source>
        <dbReference type="EMBL" id="ADH97721.1"/>
    </source>
</evidence>
<dbReference type="GO" id="GO:0046872">
    <property type="term" value="F:metal ion binding"/>
    <property type="evidence" value="ECO:0007669"/>
    <property type="project" value="UniProtKB-KW"/>
</dbReference>
<evidence type="ECO:0000256" key="7">
    <source>
        <dbReference type="ARBA" id="ARBA00023136"/>
    </source>
</evidence>
<dbReference type="OrthoDB" id="9790355at2"/>
<dbReference type="Pfam" id="PF00571">
    <property type="entry name" value="CBS"/>
    <property type="match status" value="2"/>
</dbReference>
<comment type="function">
    <text evidence="9">Acts as a magnesium transporter.</text>
</comment>
<dbReference type="NCBIfam" id="TIGR00400">
    <property type="entry name" value="mgtE"/>
    <property type="match status" value="1"/>
</dbReference>
<keyword evidence="4 9" id="KW-0812">Transmembrane</keyword>
<feature type="domain" description="CBS" evidence="10">
    <location>
        <begin position="142"/>
        <end position="204"/>
    </location>
</feature>
<protein>
    <recommendedName>
        <fullName evidence="9">Magnesium transporter MgtE</fullName>
    </recommendedName>
</protein>
<dbReference type="eggNOG" id="COG2239">
    <property type="taxonomic scope" value="Bacteria"/>
</dbReference>
<dbReference type="RefSeq" id="WP_013171150.1">
    <property type="nucleotide sequence ID" value="NC_014219.1"/>
</dbReference>
<dbReference type="SUPFAM" id="SSF54631">
    <property type="entry name" value="CBS-domain pair"/>
    <property type="match status" value="1"/>
</dbReference>
<gene>
    <name evidence="11" type="ordered locus">Bsel_0173</name>
</gene>
<comment type="subcellular location">
    <subcellularLocation>
        <location evidence="9">Cell membrane</location>
        <topology evidence="9">Multi-pass membrane protein</topology>
    </subcellularLocation>
    <subcellularLocation>
        <location evidence="1">Membrane</location>
        <topology evidence="1">Multi-pass membrane protein</topology>
    </subcellularLocation>
</comment>
<evidence type="ECO:0000256" key="6">
    <source>
        <dbReference type="ARBA" id="ARBA00022989"/>
    </source>
</evidence>
<evidence type="ECO:0000256" key="2">
    <source>
        <dbReference type="ARBA" id="ARBA00009749"/>
    </source>
</evidence>
<reference evidence="11" key="1">
    <citation type="submission" date="2009-10" db="EMBL/GenBank/DDBJ databases">
        <title>Complete sequence of Bacillus selenitireducens MLS10.</title>
        <authorList>
            <consortium name="US DOE Joint Genome Institute"/>
            <person name="Lucas S."/>
            <person name="Copeland A."/>
            <person name="Lapidus A."/>
            <person name="Glavina del Rio T."/>
            <person name="Dalin E."/>
            <person name="Tice H."/>
            <person name="Bruce D."/>
            <person name="Goodwin L."/>
            <person name="Pitluck S."/>
            <person name="Sims D."/>
            <person name="Brettin T."/>
            <person name="Detter J.C."/>
            <person name="Han C."/>
            <person name="Larimer F."/>
            <person name="Land M."/>
            <person name="Hauser L."/>
            <person name="Kyrpides N."/>
            <person name="Ovchinnikova G."/>
            <person name="Stolz J."/>
        </authorList>
    </citation>
    <scope>NUCLEOTIDE SEQUENCE [LARGE SCALE GENOMIC DNA]</scope>
    <source>
        <strain evidence="11">MLS10</strain>
    </source>
</reference>
<evidence type="ECO:0000256" key="8">
    <source>
        <dbReference type="PROSITE-ProRule" id="PRU00703"/>
    </source>
</evidence>
<dbReference type="InterPro" id="IPR006668">
    <property type="entry name" value="Mg_transptr_MgtE_intracell_dom"/>
</dbReference>
<dbReference type="SUPFAM" id="SSF158791">
    <property type="entry name" value="MgtE N-terminal domain-like"/>
    <property type="match status" value="1"/>
</dbReference>
<keyword evidence="12" id="KW-1185">Reference proteome</keyword>
<dbReference type="InterPro" id="IPR038076">
    <property type="entry name" value="MgtE_N_sf"/>
</dbReference>
<dbReference type="HOGENOM" id="CLU_037408_2_2_9"/>
<keyword evidence="5 9" id="KW-0460">Magnesium</keyword>
<evidence type="ECO:0000256" key="3">
    <source>
        <dbReference type="ARBA" id="ARBA00022448"/>
    </source>
</evidence>
<evidence type="ECO:0000256" key="4">
    <source>
        <dbReference type="ARBA" id="ARBA00022692"/>
    </source>
</evidence>
<dbReference type="GO" id="GO:0015095">
    <property type="term" value="F:magnesium ion transmembrane transporter activity"/>
    <property type="evidence" value="ECO:0007669"/>
    <property type="project" value="UniProtKB-UniRule"/>
</dbReference>
<dbReference type="SMART" id="SM00924">
    <property type="entry name" value="MgtE_N"/>
    <property type="match status" value="1"/>
</dbReference>
<dbReference type="KEGG" id="bse:Bsel_0173"/>
<dbReference type="InterPro" id="IPR006667">
    <property type="entry name" value="SLC41_membr_dom"/>
</dbReference>
<sequence>MNRLNEEAREQYFDQIFRALKYKKKDEFLELFLELHPTDQMELFLDLYDDKRPMFYEYLSAEEFAEIFQGLDFENQTEVVKELDKTYAAHMFNFMQSDDVADFIGEIEDEDAKAILSAMEQEDADEVRELLSYPDESAGSLMTKEFVAIYAHESVQNVMADLREKGIEAETIYYLYVIDEKDKLAGVVSLRDLITAPLDETIENLMSTRVVSVEAHTDQEDVARMISDYDLLAAPVVTSTNELIGIVTVDDVIDVLEEEATEDFGEIAAAKGATDVNITSFAAAKKRSPWIIMLMFFGLITAGVIGQFEETLEEIVLLAVFIPLIMDSAGNTGTQSLAVMVRSLATGSFEKKGLWNTIKREFGTGIMLGLICAATLMIIVPFIYGSYMLAFVVGASLFLTLSIATIIGAVVPVIITKLKLDPAIASGPFITTVNDILGLMIYFTIATSLIAYL</sequence>
<feature type="transmembrane region" description="Helical" evidence="9">
    <location>
        <begin position="436"/>
        <end position="452"/>
    </location>
</feature>
<comment type="subunit">
    <text evidence="9">Homodimer.</text>
</comment>
<keyword evidence="9" id="KW-0479">Metal-binding</keyword>
<dbReference type="PANTHER" id="PTHR43773">
    <property type="entry name" value="MAGNESIUM TRANSPORTER MGTE"/>
    <property type="match status" value="1"/>
</dbReference>
<dbReference type="SMART" id="SM00116">
    <property type="entry name" value="CBS"/>
    <property type="match status" value="2"/>
</dbReference>
<dbReference type="InterPro" id="IPR006669">
    <property type="entry name" value="MgtE_transporter"/>
</dbReference>